<reference evidence="8 9" key="1">
    <citation type="submission" date="2022-01" db="EMBL/GenBank/DDBJ databases">
        <title>Whole genome-based taxonomy of the Shewanellaceae.</title>
        <authorList>
            <person name="Martin-Rodriguez A.J."/>
        </authorList>
    </citation>
    <scope>NUCLEOTIDE SEQUENCE [LARGE SCALE GENOMIC DNA]</scope>
    <source>
        <strain evidence="8 9">DSM 21332</strain>
    </source>
</reference>
<keyword evidence="9" id="KW-1185">Reference proteome</keyword>
<comment type="subcellular location">
    <subcellularLocation>
        <location evidence="7">Cell membrane</location>
    </subcellularLocation>
    <subcellularLocation>
        <location evidence="7">Bacterial flagellum basal body</location>
    </subcellularLocation>
</comment>
<dbReference type="RefSeq" id="WP_249247918.1">
    <property type="nucleotide sequence ID" value="NZ_JAKIKT010000001.1"/>
</dbReference>
<name>A0ABT0N3W2_9GAMM</name>
<comment type="caution">
    <text evidence="8">The sequence shown here is derived from an EMBL/GenBank/DDBJ whole genome shotgun (WGS) entry which is preliminary data.</text>
</comment>
<evidence type="ECO:0000256" key="7">
    <source>
        <dbReference type="RuleBase" id="RU362064"/>
    </source>
</evidence>
<sequence>MMTIMAASAAAQTATPSSNLATMASMVGGLILVLLLIFALAFLVKRFNLVPSSNGKMKTLAVTPLGQKEKLVLVEVGEQQYLLGVTPHQINLIDKLEQPLEITPTSFAEQLQKVRSQQ</sequence>
<accession>A0ABT0N3W2</accession>
<comment type="similarity">
    <text evidence="6 7">Belongs to the FliO/MopB family.</text>
</comment>
<keyword evidence="8" id="KW-0282">Flagellum</keyword>
<keyword evidence="8" id="KW-0966">Cell projection</keyword>
<evidence type="ECO:0000313" key="9">
    <source>
        <dbReference type="Proteomes" id="UP001202831"/>
    </source>
</evidence>
<dbReference type="PANTHER" id="PTHR38766:SF1">
    <property type="entry name" value="FLAGELLAR PROTEIN FLIO"/>
    <property type="match status" value="1"/>
</dbReference>
<dbReference type="InterPro" id="IPR022781">
    <property type="entry name" value="Flagellar_biosynth_FliO"/>
</dbReference>
<evidence type="ECO:0000256" key="6">
    <source>
        <dbReference type="ARBA" id="ARBA00037937"/>
    </source>
</evidence>
<keyword evidence="5 7" id="KW-0975">Bacterial flagellum</keyword>
<dbReference type="Pfam" id="PF04347">
    <property type="entry name" value="FliO"/>
    <property type="match status" value="1"/>
</dbReference>
<dbReference type="InterPro" id="IPR052205">
    <property type="entry name" value="FliO/MopB"/>
</dbReference>
<evidence type="ECO:0000256" key="5">
    <source>
        <dbReference type="ARBA" id="ARBA00023143"/>
    </source>
</evidence>
<protein>
    <recommendedName>
        <fullName evidence="7">Flagellar protein</fullName>
    </recommendedName>
</protein>
<evidence type="ECO:0000256" key="2">
    <source>
        <dbReference type="ARBA" id="ARBA00022692"/>
    </source>
</evidence>
<evidence type="ECO:0000256" key="1">
    <source>
        <dbReference type="ARBA" id="ARBA00022475"/>
    </source>
</evidence>
<dbReference type="Proteomes" id="UP001202831">
    <property type="component" value="Unassembled WGS sequence"/>
</dbReference>
<evidence type="ECO:0000313" key="8">
    <source>
        <dbReference type="EMBL" id="MCL2913137.1"/>
    </source>
</evidence>
<keyword evidence="1 7" id="KW-1003">Cell membrane</keyword>
<dbReference type="PANTHER" id="PTHR38766">
    <property type="entry name" value="FLAGELLAR PROTEIN FLIO"/>
    <property type="match status" value="1"/>
</dbReference>
<keyword evidence="8" id="KW-0969">Cilium</keyword>
<evidence type="ECO:0000256" key="4">
    <source>
        <dbReference type="ARBA" id="ARBA00023136"/>
    </source>
</evidence>
<keyword evidence="4 7" id="KW-0472">Membrane</keyword>
<organism evidence="8 9">
    <name type="scientific">Shewanella corallii</name>
    <dbReference type="NCBI Taxonomy" id="560080"/>
    <lineage>
        <taxon>Bacteria</taxon>
        <taxon>Pseudomonadati</taxon>
        <taxon>Pseudomonadota</taxon>
        <taxon>Gammaproteobacteria</taxon>
        <taxon>Alteromonadales</taxon>
        <taxon>Shewanellaceae</taxon>
        <taxon>Shewanella</taxon>
    </lineage>
</organism>
<gene>
    <name evidence="8" type="primary">fliO</name>
    <name evidence="8" type="ORF">L2725_04975</name>
</gene>
<feature type="transmembrane region" description="Helical" evidence="7">
    <location>
        <begin position="26"/>
        <end position="44"/>
    </location>
</feature>
<proteinExistence type="inferred from homology"/>
<evidence type="ECO:0000256" key="3">
    <source>
        <dbReference type="ARBA" id="ARBA00022989"/>
    </source>
</evidence>
<dbReference type="NCBIfam" id="TIGR03500">
    <property type="entry name" value="FliO_TIGR"/>
    <property type="match status" value="1"/>
</dbReference>
<dbReference type="EMBL" id="JAKIKT010000001">
    <property type="protein sequence ID" value="MCL2913137.1"/>
    <property type="molecule type" value="Genomic_DNA"/>
</dbReference>
<keyword evidence="2 7" id="KW-0812">Transmembrane</keyword>
<keyword evidence="3 7" id="KW-1133">Transmembrane helix</keyword>